<comment type="similarity">
    <text evidence="1 10">Belongs to the alphaproteobacteria porin family.</text>
</comment>
<keyword evidence="6 10" id="KW-0406">Ion transport</keyword>
<evidence type="ECO:0000256" key="4">
    <source>
        <dbReference type="ARBA" id="ARBA00022692"/>
    </source>
</evidence>
<evidence type="ECO:0000256" key="7">
    <source>
        <dbReference type="ARBA" id="ARBA00023114"/>
    </source>
</evidence>
<dbReference type="Proteomes" id="UP001055057">
    <property type="component" value="Unassembled WGS sequence"/>
</dbReference>
<dbReference type="InterPro" id="IPR003684">
    <property type="entry name" value="Porin_alphabac"/>
</dbReference>
<dbReference type="EMBL" id="BPRB01000006">
    <property type="protein sequence ID" value="GJE58044.1"/>
    <property type="molecule type" value="Genomic_DNA"/>
</dbReference>
<comment type="subcellular location">
    <subcellularLocation>
        <location evidence="10">Cell outer membrane</location>
        <topology evidence="10">Multi-pass membrane protein</topology>
    </subcellularLocation>
</comment>
<comment type="function">
    <text evidence="10">Forms passive diffusion pores that allow small molecular weight hydrophilic materials across the outer membrane.</text>
</comment>
<protein>
    <recommendedName>
        <fullName evidence="10">Porin</fullName>
    </recommendedName>
</protein>
<evidence type="ECO:0000256" key="3">
    <source>
        <dbReference type="ARBA" id="ARBA00022452"/>
    </source>
</evidence>
<gene>
    <name evidence="11" type="ORF">MPOCJGCO_0121</name>
</gene>
<proteinExistence type="inferred from homology"/>
<keyword evidence="4 10" id="KW-0812">Transmembrane</keyword>
<evidence type="ECO:0000313" key="12">
    <source>
        <dbReference type="Proteomes" id="UP001055057"/>
    </source>
</evidence>
<evidence type="ECO:0000256" key="9">
    <source>
        <dbReference type="ARBA" id="ARBA00023237"/>
    </source>
</evidence>
<organism evidence="11 12">
    <name type="scientific">Methylobacterium trifolii</name>
    <dbReference type="NCBI Taxonomy" id="1003092"/>
    <lineage>
        <taxon>Bacteria</taxon>
        <taxon>Pseudomonadati</taxon>
        <taxon>Pseudomonadota</taxon>
        <taxon>Alphaproteobacteria</taxon>
        <taxon>Hyphomicrobiales</taxon>
        <taxon>Methylobacteriaceae</taxon>
        <taxon>Methylobacterium</taxon>
    </lineage>
</organism>
<comment type="domain">
    <text evidence="10">Consists of 16-stranded beta-barrel sheets, with large surface-exposed loops, that form a transmembrane pore at the center of each barrel. The pore is partially ocluded by a peptide loop that folds into the pore lumen.</text>
</comment>
<dbReference type="Pfam" id="PF02530">
    <property type="entry name" value="Porin_2"/>
    <property type="match status" value="1"/>
</dbReference>
<keyword evidence="2 10" id="KW-0813">Transport</keyword>
<evidence type="ECO:0000313" key="11">
    <source>
        <dbReference type="EMBL" id="GJE58044.1"/>
    </source>
</evidence>
<keyword evidence="5" id="KW-0732">Signal</keyword>
<evidence type="ECO:0000256" key="8">
    <source>
        <dbReference type="ARBA" id="ARBA00023136"/>
    </source>
</evidence>
<keyword evidence="12" id="KW-1185">Reference proteome</keyword>
<reference evidence="11" key="2">
    <citation type="submission" date="2021-08" db="EMBL/GenBank/DDBJ databases">
        <authorList>
            <person name="Tani A."/>
            <person name="Ola A."/>
            <person name="Ogura Y."/>
            <person name="Katsura K."/>
            <person name="Hayashi T."/>
        </authorList>
    </citation>
    <scope>NUCLEOTIDE SEQUENCE</scope>
    <source>
        <strain evidence="11">DSM 23632</strain>
    </source>
</reference>
<keyword evidence="9 10" id="KW-0998">Cell outer membrane</keyword>
<comment type="caution">
    <text evidence="11">The sequence shown here is derived from an EMBL/GenBank/DDBJ whole genome shotgun (WGS) entry which is preliminary data.</text>
</comment>
<keyword evidence="3 10" id="KW-1134">Transmembrane beta strand</keyword>
<keyword evidence="7 10" id="KW-0626">Porin</keyword>
<evidence type="ECO:0000256" key="5">
    <source>
        <dbReference type="ARBA" id="ARBA00022729"/>
    </source>
</evidence>
<name>A0ABQ4TT28_9HYPH</name>
<evidence type="ECO:0000256" key="1">
    <source>
        <dbReference type="ARBA" id="ARBA00009521"/>
    </source>
</evidence>
<sequence length="544" mass="58094">MLALIPAASAADLPVKKAAPIEYVRVCSTFGAGFFYIPGTDTCIRLSGRARAEYGYQQNFQRNVGLGDQSMYRGQMRINIDARTQTDYGTLRAFIRTEASSRTGNFMWSGTLQRIAKAFPATGVDQYNRVQQQFDVDKAFIQFAGFTAGRASSFFDFYAHDFEIIGVSHGSDVSATNLLAYTAQMGNGFSATLSMEDPSFRKTGIYSSAVAAAGGPVGSSTAATFAITSSPTPVFLGYGADGTPTGVGFVDVIERNRMPDFVAALRNDGAWGSAQISGAVKDVNTGNYIAGGYLGTAAGAPLTTANALARMRPATEYGWAIQGGVKFNLPMIAPGDTLYLQAAYAEGGTQYTGVQFFTAGYITAARPFQGASFSQYLPDATLNPLTGKLQLVETISAVASYLHYWSPQWRSAFFGSYAEINFARGARFAQGVASVVGGTTIANSPGLPTSPGYAFNETLRDSRQYYVGASLIWSPVRDLDIGLEGIYDNTVLRNGRVIDQNKNPGAVVASLSATGVPLNAGGVPIRTVNNTDTFQIRARMQRDF</sequence>
<accession>A0ABQ4TT28</accession>
<evidence type="ECO:0000256" key="10">
    <source>
        <dbReference type="RuleBase" id="RU364005"/>
    </source>
</evidence>
<reference evidence="11" key="1">
    <citation type="journal article" date="2021" name="Front. Microbiol.">
        <title>Comprehensive Comparative Genomics and Phenotyping of Methylobacterium Species.</title>
        <authorList>
            <person name="Alessa O."/>
            <person name="Ogura Y."/>
            <person name="Fujitani Y."/>
            <person name="Takami H."/>
            <person name="Hayashi T."/>
            <person name="Sahin N."/>
            <person name="Tani A."/>
        </authorList>
    </citation>
    <scope>NUCLEOTIDE SEQUENCE</scope>
    <source>
        <strain evidence="11">DSM 23632</strain>
    </source>
</reference>
<evidence type="ECO:0000256" key="2">
    <source>
        <dbReference type="ARBA" id="ARBA00022448"/>
    </source>
</evidence>
<evidence type="ECO:0000256" key="6">
    <source>
        <dbReference type="ARBA" id="ARBA00023065"/>
    </source>
</evidence>
<keyword evidence="8 10" id="KW-0472">Membrane</keyword>